<keyword evidence="1" id="KW-0863">Zinc-finger</keyword>
<dbReference type="EC" id="2.1.1.225" evidence="1"/>
<sequence length="733" mass="86576">MQCICPLENNSFTKEIRNNKEIVKHLKKCPLFLKNLYYHYNPFYFPHINDSIYALTKKINENEEKNFILYTEIENILYEYYKLFNDTILDILIKKDININTYELFIKLKYKILLKWFLKYGNKTLLAKLEDNESLKKIKKKLNPENLNNSYNLSLEYIEKFVNDYIENVNSQIEKTRGPTLGHNDESDTKCDKQCDKQNDVPKSYIQPILSLKCIENIHNYEICKSIVDFIDTTIFCSGEKEDTFASDKVADHNRVYNKDEIFSLIIYLTIYLCCKTSIQKRVKNDNLFGRTKEEDSSLHNSIHFLLNNINKHDIQNINMVFIFLYFNKSFYNHFESLINKKNILYNQENIQTNLFIELGAGKGSTTRWVHFIMNNLVDILELYFKKDCQSLLDSTSKMDNETGQAGRCEANCDTPDGAHSQDPKRSRCKILIIEREAYRNKKEKKGIFMEMENSIQNILRVKSDVGDFNLFQLLNFLKNKNQKQENRYIVPDIIQYYYYNGVYKKSASLGFVENDQTKIDDIRNEERTGSATKTDFIPSDNILIKNLYFVEQYFDVHVRKLFSFLSQGNNNIFRVYDNMQFFLNNFECQKVSFLTKHLCGNGTDLALRMLINNIKSDCTENYFIISTCCHHRCDVDQILGIQYLKDLKMDIKYFQHIIHHISGYASCANKEKRRVGKKIKLLIDLVRIRYLMGEGMKNTYLVKYVNQSITIEKHAILFFNNSPLNLRGFKSY</sequence>
<comment type="catalytic activity">
    <reaction evidence="1">
        <text>cytidine(4) in tRNA(Gly)(GCC) + S-adenosyl-L-methionine = 2'-O-methylcytidine(4) in tRNA(Gly)(GCC) + S-adenosyl-L-homocysteine + H(+)</text>
        <dbReference type="Rhea" id="RHEA:43192"/>
        <dbReference type="Rhea" id="RHEA-COMP:10399"/>
        <dbReference type="Rhea" id="RHEA-COMP:10400"/>
        <dbReference type="ChEBI" id="CHEBI:15378"/>
        <dbReference type="ChEBI" id="CHEBI:57856"/>
        <dbReference type="ChEBI" id="CHEBI:59789"/>
        <dbReference type="ChEBI" id="CHEBI:74495"/>
        <dbReference type="ChEBI" id="CHEBI:82748"/>
        <dbReference type="EC" id="2.1.1.225"/>
    </reaction>
</comment>
<dbReference type="GO" id="GO:0030488">
    <property type="term" value="P:tRNA methylation"/>
    <property type="evidence" value="ECO:0007669"/>
    <property type="project" value="InterPro"/>
</dbReference>
<keyword evidence="1" id="KW-0819">tRNA processing</keyword>
<evidence type="ECO:0000256" key="1">
    <source>
        <dbReference type="RuleBase" id="RU367103"/>
    </source>
</evidence>
<dbReference type="EMBL" id="LT608203">
    <property type="protein sequence ID" value="SCN60586.1"/>
    <property type="molecule type" value="Genomic_DNA"/>
</dbReference>
<evidence type="ECO:0000313" key="4">
    <source>
        <dbReference type="Proteomes" id="UP000195879"/>
    </source>
</evidence>
<accession>A0A1D3RWE5</accession>
<feature type="domain" description="Methyltransferase TRM13" evidence="2">
    <location>
        <begin position="588"/>
        <end position="671"/>
    </location>
</feature>
<dbReference type="InterPro" id="IPR007871">
    <property type="entry name" value="Methyltransferase_TRM13"/>
</dbReference>
<name>A0A1D3RWE5_PLACE</name>
<keyword evidence="1" id="KW-0949">S-adenosyl-L-methionine</keyword>
<comment type="similarity">
    <text evidence="1">Belongs to the methyltransferase TRM13 family.</text>
</comment>
<gene>
    <name evidence="3" type="ORF">PCHDK_000212900</name>
</gene>
<organism evidence="3 4">
    <name type="scientific">Plasmodium chabaudi adami</name>
    <dbReference type="NCBI Taxonomy" id="5826"/>
    <lineage>
        <taxon>Eukaryota</taxon>
        <taxon>Sar</taxon>
        <taxon>Alveolata</taxon>
        <taxon>Apicomplexa</taxon>
        <taxon>Aconoidasida</taxon>
        <taxon>Haemosporida</taxon>
        <taxon>Plasmodiidae</taxon>
        <taxon>Plasmodium</taxon>
        <taxon>Plasmodium (Vinckeia)</taxon>
    </lineage>
</organism>
<comment type="catalytic activity">
    <reaction evidence="1">
        <text>cytidine(4) in tRNA(Pro) + S-adenosyl-L-methionine = 2'-O-methylcytidine(4) in tRNA(Pro) + S-adenosyl-L-homocysteine + H(+)</text>
        <dbReference type="Rhea" id="RHEA:32767"/>
        <dbReference type="Rhea" id="RHEA-COMP:10397"/>
        <dbReference type="Rhea" id="RHEA-COMP:10398"/>
        <dbReference type="ChEBI" id="CHEBI:15378"/>
        <dbReference type="ChEBI" id="CHEBI:57856"/>
        <dbReference type="ChEBI" id="CHEBI:59789"/>
        <dbReference type="ChEBI" id="CHEBI:74495"/>
        <dbReference type="ChEBI" id="CHEBI:82748"/>
        <dbReference type="EC" id="2.1.1.225"/>
    </reaction>
</comment>
<evidence type="ECO:0000259" key="2">
    <source>
        <dbReference type="Pfam" id="PF05206"/>
    </source>
</evidence>
<evidence type="ECO:0000313" key="3">
    <source>
        <dbReference type="EMBL" id="SCN60586.1"/>
    </source>
</evidence>
<dbReference type="GO" id="GO:0106050">
    <property type="term" value="F:tRNA 2'-O-methyltransferase activity"/>
    <property type="evidence" value="ECO:0007669"/>
    <property type="project" value="UniProtKB-UniRule"/>
</dbReference>
<keyword evidence="1" id="KW-0479">Metal-binding</keyword>
<dbReference type="OrthoDB" id="258806at2759"/>
<dbReference type="AlphaFoldDB" id="A0A1D3RWE5"/>
<keyword evidence="1" id="KW-0862">Zinc</keyword>
<keyword evidence="1" id="KW-0808">Transferase</keyword>
<dbReference type="Proteomes" id="UP000195879">
    <property type="component" value="Chromosome 9"/>
</dbReference>
<protein>
    <recommendedName>
        <fullName evidence="1">tRNA:m(4)X modification enzyme TRM13</fullName>
        <ecNumber evidence="1">2.1.1.225</ecNumber>
    </recommendedName>
</protein>
<comment type="function">
    <text evidence="1">tRNA methylase which 2'-O-methylates cytidine(4) in tRNA(Pro) and tRNA(Gly)(GCC), and adenosine(4) in tRNA(His).</text>
</comment>
<proteinExistence type="inferred from homology"/>
<reference evidence="3 4" key="1">
    <citation type="submission" date="2016-08" db="EMBL/GenBank/DDBJ databases">
        <authorList>
            <consortium name="Pathogen Informatics"/>
        </authorList>
    </citation>
    <scope>NUCLEOTIDE SEQUENCE [LARGE SCALE GENOMIC DNA]</scope>
    <source>
        <strain evidence="3 4">DK</strain>
    </source>
</reference>
<dbReference type="Pfam" id="PF05206">
    <property type="entry name" value="TRM13"/>
    <property type="match status" value="1"/>
</dbReference>
<dbReference type="PANTHER" id="PTHR12998:SF0">
    <property type="entry name" value="TRNA:M(4)X MODIFICATION ENZYME TRM13 HOMOLOG"/>
    <property type="match status" value="1"/>
</dbReference>
<dbReference type="PANTHER" id="PTHR12998">
    <property type="entry name" value="TRNA:M(4)X MODIFICATION ENZYME TRM13 HOMOLOG"/>
    <property type="match status" value="1"/>
</dbReference>
<dbReference type="GO" id="GO:0008270">
    <property type="term" value="F:zinc ion binding"/>
    <property type="evidence" value="ECO:0007669"/>
    <property type="project" value="UniProtKB-KW"/>
</dbReference>
<keyword evidence="1" id="KW-0489">Methyltransferase</keyword>
<comment type="catalytic activity">
    <reaction evidence="1">
        <text>adenosine(4) in tRNA(His) + S-adenosyl-L-methionine = 2'-O-methyladenosine(4) in tRNA(His) + S-adenosyl-L-homocysteine + H(+)</text>
        <dbReference type="Rhea" id="RHEA:43196"/>
        <dbReference type="Rhea" id="RHEA-COMP:10401"/>
        <dbReference type="Rhea" id="RHEA-COMP:10402"/>
        <dbReference type="ChEBI" id="CHEBI:15378"/>
        <dbReference type="ChEBI" id="CHEBI:57856"/>
        <dbReference type="ChEBI" id="CHEBI:59789"/>
        <dbReference type="ChEBI" id="CHEBI:74411"/>
        <dbReference type="ChEBI" id="CHEBI:74477"/>
        <dbReference type="EC" id="2.1.1.225"/>
    </reaction>
</comment>
<dbReference type="InterPro" id="IPR039044">
    <property type="entry name" value="Trm13"/>
</dbReference>